<dbReference type="RefSeq" id="WP_261959764.1">
    <property type="nucleotide sequence ID" value="NZ_BAAAXA010000001.1"/>
</dbReference>
<evidence type="ECO:0000313" key="3">
    <source>
        <dbReference type="EMBL" id="GLK99868.1"/>
    </source>
</evidence>
<keyword evidence="4" id="KW-1185">Reference proteome</keyword>
<feature type="transmembrane region" description="Helical" evidence="1">
    <location>
        <begin position="197"/>
        <end position="220"/>
    </location>
</feature>
<evidence type="ECO:0000256" key="1">
    <source>
        <dbReference type="SAM" id="Phobius"/>
    </source>
</evidence>
<dbReference type="Proteomes" id="UP001143480">
    <property type="component" value="Unassembled WGS sequence"/>
</dbReference>
<feature type="transmembrane region" description="Helical" evidence="1">
    <location>
        <begin position="163"/>
        <end position="185"/>
    </location>
</feature>
<feature type="domain" description="DUF4396" evidence="2">
    <location>
        <begin position="83"/>
        <end position="225"/>
    </location>
</feature>
<evidence type="ECO:0000313" key="4">
    <source>
        <dbReference type="Proteomes" id="UP001143480"/>
    </source>
</evidence>
<organism evidence="3 4">
    <name type="scientific">Dactylosporangium matsuzakiense</name>
    <dbReference type="NCBI Taxonomy" id="53360"/>
    <lineage>
        <taxon>Bacteria</taxon>
        <taxon>Bacillati</taxon>
        <taxon>Actinomycetota</taxon>
        <taxon>Actinomycetes</taxon>
        <taxon>Micromonosporales</taxon>
        <taxon>Micromonosporaceae</taxon>
        <taxon>Dactylosporangium</taxon>
    </lineage>
</organism>
<dbReference type="InterPro" id="IPR025509">
    <property type="entry name" value="DUF4396"/>
</dbReference>
<proteinExistence type="predicted"/>
<sequence length="228" mass="24930">MVPTWLTVVAWIALATGGLCALWMVWDIYGAGYRQRMPIMEAVWPVNALYLGPLAVWAYLRWARPMSPRWQARHGDPPGKPRWATTCVGVLHCGAGCTLGDIIAETAIFLLGITIAGRAIWAEYIGDFALALALGIVFQYFAIAPMRGLSVGKGLVAAAKADVLSLTAFEVGLFGWMALMAFVFFPGPHLHPDHAAYWFLMQVGMAAGFLTAYPVNAWLIRRGTKEAM</sequence>
<feature type="transmembrane region" description="Helical" evidence="1">
    <location>
        <begin position="42"/>
        <end position="60"/>
    </location>
</feature>
<dbReference type="AlphaFoldDB" id="A0A9W6KFN4"/>
<dbReference type="EMBL" id="BSFP01000005">
    <property type="protein sequence ID" value="GLK99868.1"/>
    <property type="molecule type" value="Genomic_DNA"/>
</dbReference>
<keyword evidence="1" id="KW-1133">Transmembrane helix</keyword>
<evidence type="ECO:0000259" key="2">
    <source>
        <dbReference type="Pfam" id="PF14342"/>
    </source>
</evidence>
<reference evidence="3" key="2">
    <citation type="submission" date="2023-01" db="EMBL/GenBank/DDBJ databases">
        <authorList>
            <person name="Sun Q."/>
            <person name="Evtushenko L."/>
        </authorList>
    </citation>
    <scope>NUCLEOTIDE SEQUENCE</scope>
    <source>
        <strain evidence="3">VKM Ac-1321</strain>
    </source>
</reference>
<name>A0A9W6KFN4_9ACTN</name>
<feature type="transmembrane region" description="Helical" evidence="1">
    <location>
        <begin position="6"/>
        <end position="30"/>
    </location>
</feature>
<dbReference type="Pfam" id="PF14342">
    <property type="entry name" value="DUF4396"/>
    <property type="match status" value="1"/>
</dbReference>
<protein>
    <submittedName>
        <fullName evidence="3">Membrane protein</fullName>
    </submittedName>
</protein>
<gene>
    <name evidence="3" type="ORF">GCM10017581_016090</name>
</gene>
<reference evidence="3" key="1">
    <citation type="journal article" date="2014" name="Int. J. Syst. Evol. Microbiol.">
        <title>Complete genome sequence of Corynebacterium casei LMG S-19264T (=DSM 44701T), isolated from a smear-ripened cheese.</title>
        <authorList>
            <consortium name="US DOE Joint Genome Institute (JGI-PGF)"/>
            <person name="Walter F."/>
            <person name="Albersmeier A."/>
            <person name="Kalinowski J."/>
            <person name="Ruckert C."/>
        </authorList>
    </citation>
    <scope>NUCLEOTIDE SEQUENCE</scope>
    <source>
        <strain evidence="3">VKM Ac-1321</strain>
    </source>
</reference>
<feature type="transmembrane region" description="Helical" evidence="1">
    <location>
        <begin position="124"/>
        <end position="143"/>
    </location>
</feature>
<keyword evidence="1" id="KW-0472">Membrane</keyword>
<comment type="caution">
    <text evidence="3">The sequence shown here is derived from an EMBL/GenBank/DDBJ whole genome shotgun (WGS) entry which is preliminary data.</text>
</comment>
<keyword evidence="1" id="KW-0812">Transmembrane</keyword>
<accession>A0A9W6KFN4</accession>